<feature type="region of interest" description="Disordered" evidence="1">
    <location>
        <begin position="342"/>
        <end position="371"/>
    </location>
</feature>
<sequence>MLSTTSNITKDIIIESNSRSVKVYKLHNKYRRDYMKEIYDDFIQTDYLVTMADESSAQLEITHGSPTRRSGDGKCRGSPSFKKIKTKTHDELTSEELQTIRTKDPRQPFVHYRSPSSRRIAPFPGSAGRVTSNSEKEFVRRYEFWRTRKLNYGSVTHKQSESSNFSSRKASPSNTYSDYFTSSGRIKLPTSKVLLEEEEMPEEMEADAVRKKIQFSDDEEAIKNDAANVGIDVNDEDIQLLGENGPILGANLHFDLSEESLDENSENNEGDNEINKATQNDHNEENEEENINENAQNAENIPNEEEENANENDQDIENTPGKEEESTNENAEIISNENDALNQLGNKDDQTKEEEEAVADLDQQNNNLPDGFEEEEEEDLNVVERNAALPENQIIEEEEEIEEDFEPDHDINNDLEFPPGFGPNTLGINAYALQRNALSDSSDDGDGRPSNCGCSPGGDGYAELVLQLSPDDFVPAMNTLFKDEFTLLTVPKVEFDTLRSKGFNWILVDKINDSKYGLGQNADEYSKLARILHTSRLLFAAEYVNDECTAHLDGVFVNNESDLHHLKQLYPLKTYITTFQNEQSTYFFDERPILSLRERNDLEIQSAIYNVNEKLRRHFVHILDAKDLNFNDRSVRTAAAMLLTLPGMRIINFRELGLADLILIVLSKKAVRRGVFSLVNATSNTGSLVAWKYTKGNQHILIAANFDTRQTTGHIICDDAPNPSTNSDENNKIEVVDILTQTTYMRDPQELRKDGLTVILYEYEIQIFEY</sequence>
<evidence type="ECO:0008006" key="4">
    <source>
        <dbReference type="Google" id="ProtNLM"/>
    </source>
</evidence>
<dbReference type="PANTHER" id="PTHR47786:SF2">
    <property type="entry name" value="GLYCOSYL HYDROLASE FAMILY 13 CATALYTIC DOMAIN-CONTAINING PROTEIN"/>
    <property type="match status" value="1"/>
</dbReference>
<feature type="compositionally biased region" description="Acidic residues" evidence="1">
    <location>
        <begin position="259"/>
        <end position="272"/>
    </location>
</feature>
<gene>
    <name evidence="2" type="ORF">M9Y10_003846</name>
</gene>
<feature type="region of interest" description="Disordered" evidence="1">
    <location>
        <begin position="107"/>
        <end position="130"/>
    </location>
</feature>
<feature type="compositionally biased region" description="Low complexity" evidence="1">
    <location>
        <begin position="292"/>
        <end position="301"/>
    </location>
</feature>
<dbReference type="PANTHER" id="PTHR47786">
    <property type="entry name" value="ALPHA-1,4-GLUCAN:MALTOSE-1-PHOSPHATE MALTOSYLTRANSFERASE"/>
    <property type="match status" value="1"/>
</dbReference>
<feature type="region of interest" description="Disordered" evidence="1">
    <location>
        <begin position="157"/>
        <end position="176"/>
    </location>
</feature>
<organism evidence="2 3">
    <name type="scientific">Tritrichomonas musculus</name>
    <dbReference type="NCBI Taxonomy" id="1915356"/>
    <lineage>
        <taxon>Eukaryota</taxon>
        <taxon>Metamonada</taxon>
        <taxon>Parabasalia</taxon>
        <taxon>Tritrichomonadida</taxon>
        <taxon>Tritrichomonadidae</taxon>
        <taxon>Tritrichomonas</taxon>
    </lineage>
</organism>
<comment type="caution">
    <text evidence="2">The sequence shown here is derived from an EMBL/GenBank/DDBJ whole genome shotgun (WGS) entry which is preliminary data.</text>
</comment>
<accession>A0ABR2JSB9</accession>
<dbReference type="Proteomes" id="UP001470230">
    <property type="component" value="Unassembled WGS sequence"/>
</dbReference>
<evidence type="ECO:0000313" key="2">
    <source>
        <dbReference type="EMBL" id="KAK8881117.1"/>
    </source>
</evidence>
<evidence type="ECO:0000313" key="3">
    <source>
        <dbReference type="Proteomes" id="UP001470230"/>
    </source>
</evidence>
<feature type="region of interest" description="Disordered" evidence="1">
    <location>
        <begin position="259"/>
        <end position="329"/>
    </location>
</feature>
<reference evidence="2 3" key="1">
    <citation type="submission" date="2024-04" db="EMBL/GenBank/DDBJ databases">
        <title>Tritrichomonas musculus Genome.</title>
        <authorList>
            <person name="Alves-Ferreira E."/>
            <person name="Grigg M."/>
            <person name="Lorenzi H."/>
            <person name="Galac M."/>
        </authorList>
    </citation>
    <scope>NUCLEOTIDE SEQUENCE [LARGE SCALE GENOMIC DNA]</scope>
    <source>
        <strain evidence="2 3">EAF2021</strain>
    </source>
</reference>
<proteinExistence type="predicted"/>
<dbReference type="EMBL" id="JAPFFF010000010">
    <property type="protein sequence ID" value="KAK8881117.1"/>
    <property type="molecule type" value="Genomic_DNA"/>
</dbReference>
<protein>
    <recommendedName>
        <fullName evidence="4">Initiator binding domain-containing protein</fullName>
    </recommendedName>
</protein>
<keyword evidence="3" id="KW-1185">Reference proteome</keyword>
<name>A0ABR2JSB9_9EUKA</name>
<feature type="compositionally biased region" description="Acidic residues" evidence="1">
    <location>
        <begin position="302"/>
        <end position="316"/>
    </location>
</feature>
<evidence type="ECO:0000256" key="1">
    <source>
        <dbReference type="SAM" id="MobiDB-lite"/>
    </source>
</evidence>